<dbReference type="Proteomes" id="UP000762676">
    <property type="component" value="Unassembled WGS sequence"/>
</dbReference>
<keyword evidence="2" id="KW-0255">Endonuclease</keyword>
<feature type="region of interest" description="Disordered" evidence="1">
    <location>
        <begin position="1"/>
        <end position="21"/>
    </location>
</feature>
<evidence type="ECO:0000256" key="1">
    <source>
        <dbReference type="SAM" id="MobiDB-lite"/>
    </source>
</evidence>
<comment type="caution">
    <text evidence="2">The sequence shown here is derived from an EMBL/GenBank/DDBJ whole genome shotgun (WGS) entry which is preliminary data.</text>
</comment>
<gene>
    <name evidence="2" type="ORF">ElyMa_004582700</name>
</gene>
<organism evidence="2 3">
    <name type="scientific">Elysia marginata</name>
    <dbReference type="NCBI Taxonomy" id="1093978"/>
    <lineage>
        <taxon>Eukaryota</taxon>
        <taxon>Metazoa</taxon>
        <taxon>Spiralia</taxon>
        <taxon>Lophotrochozoa</taxon>
        <taxon>Mollusca</taxon>
        <taxon>Gastropoda</taxon>
        <taxon>Heterobranchia</taxon>
        <taxon>Euthyneura</taxon>
        <taxon>Panpulmonata</taxon>
        <taxon>Sacoglossa</taxon>
        <taxon>Placobranchoidea</taxon>
        <taxon>Plakobranchidae</taxon>
        <taxon>Elysia</taxon>
    </lineage>
</organism>
<accession>A0AAV4HTE9</accession>
<evidence type="ECO:0000313" key="2">
    <source>
        <dbReference type="EMBL" id="GFS01488.1"/>
    </source>
</evidence>
<keyword evidence="2" id="KW-0540">Nuclease</keyword>
<sequence>MYDSSEIIPPQMPPNEEDDLPPLKSEVEWAIRQLPSGKSAGVDNIYAEIIKVSGDPGVELYHKLCLKIWETEQWSEEWRKSVFVTLPKKGDLQQCSNYRTIALISHASKILLKKHHFQRSQ</sequence>
<dbReference type="AlphaFoldDB" id="A0AAV4HTE9"/>
<dbReference type="EMBL" id="BMAT01009210">
    <property type="protein sequence ID" value="GFS01488.1"/>
    <property type="molecule type" value="Genomic_DNA"/>
</dbReference>
<keyword evidence="3" id="KW-1185">Reference proteome</keyword>
<evidence type="ECO:0000313" key="3">
    <source>
        <dbReference type="Proteomes" id="UP000762676"/>
    </source>
</evidence>
<name>A0AAV4HTE9_9GAST</name>
<dbReference type="PANTHER" id="PTHR19446">
    <property type="entry name" value="REVERSE TRANSCRIPTASES"/>
    <property type="match status" value="1"/>
</dbReference>
<keyword evidence="2" id="KW-0378">Hydrolase</keyword>
<reference evidence="2 3" key="1">
    <citation type="journal article" date="2021" name="Elife">
        <title>Chloroplast acquisition without the gene transfer in kleptoplastic sea slugs, Plakobranchus ocellatus.</title>
        <authorList>
            <person name="Maeda T."/>
            <person name="Takahashi S."/>
            <person name="Yoshida T."/>
            <person name="Shimamura S."/>
            <person name="Takaki Y."/>
            <person name="Nagai Y."/>
            <person name="Toyoda A."/>
            <person name="Suzuki Y."/>
            <person name="Arimoto A."/>
            <person name="Ishii H."/>
            <person name="Satoh N."/>
            <person name="Nishiyama T."/>
            <person name="Hasebe M."/>
            <person name="Maruyama T."/>
            <person name="Minagawa J."/>
            <person name="Obokata J."/>
            <person name="Shigenobu S."/>
        </authorList>
    </citation>
    <scope>NUCLEOTIDE SEQUENCE [LARGE SCALE GENOMIC DNA]</scope>
</reference>
<dbReference type="GO" id="GO:0004519">
    <property type="term" value="F:endonuclease activity"/>
    <property type="evidence" value="ECO:0007669"/>
    <property type="project" value="UniProtKB-KW"/>
</dbReference>
<protein>
    <submittedName>
        <fullName evidence="2">Endonuclease-reverse transcriptase</fullName>
    </submittedName>
</protein>
<proteinExistence type="predicted"/>